<dbReference type="EMBL" id="LAZR01009252">
    <property type="protein sequence ID" value="KKM73745.1"/>
    <property type="molecule type" value="Genomic_DNA"/>
</dbReference>
<dbReference type="AlphaFoldDB" id="A0A0F9MAK7"/>
<proteinExistence type="predicted"/>
<protein>
    <submittedName>
        <fullName evidence="1">Uncharacterized protein</fullName>
    </submittedName>
</protein>
<organism evidence="1">
    <name type="scientific">marine sediment metagenome</name>
    <dbReference type="NCBI Taxonomy" id="412755"/>
    <lineage>
        <taxon>unclassified sequences</taxon>
        <taxon>metagenomes</taxon>
        <taxon>ecological metagenomes</taxon>
    </lineage>
</organism>
<comment type="caution">
    <text evidence="1">The sequence shown here is derived from an EMBL/GenBank/DDBJ whole genome shotgun (WGS) entry which is preliminary data.</text>
</comment>
<accession>A0A0F9MAK7</accession>
<sequence length="67" mass="7787">MIENRTRVEVQKMFEALKQQRDGSESLSYARTVTNLYARALAWVLKDPQVRDLLLPEEAERLYGCVS</sequence>
<gene>
    <name evidence="1" type="ORF">LCGC14_1407420</name>
</gene>
<evidence type="ECO:0000313" key="1">
    <source>
        <dbReference type="EMBL" id="KKM73745.1"/>
    </source>
</evidence>
<name>A0A0F9MAK7_9ZZZZ</name>
<reference evidence="1" key="1">
    <citation type="journal article" date="2015" name="Nature">
        <title>Complex archaea that bridge the gap between prokaryotes and eukaryotes.</title>
        <authorList>
            <person name="Spang A."/>
            <person name="Saw J.H."/>
            <person name="Jorgensen S.L."/>
            <person name="Zaremba-Niedzwiedzka K."/>
            <person name="Martijn J."/>
            <person name="Lind A.E."/>
            <person name="van Eijk R."/>
            <person name="Schleper C."/>
            <person name="Guy L."/>
            <person name="Ettema T.J."/>
        </authorList>
    </citation>
    <scope>NUCLEOTIDE SEQUENCE</scope>
</reference>